<proteinExistence type="predicted"/>
<gene>
    <name evidence="1" type="ORF">DSO57_1020376</name>
</gene>
<reference evidence="1" key="1">
    <citation type="submission" date="2022-04" db="EMBL/GenBank/DDBJ databases">
        <title>Genome of the entomopathogenic fungus Entomophthora muscae.</title>
        <authorList>
            <person name="Elya C."/>
            <person name="Lovett B.R."/>
            <person name="Lee E."/>
            <person name="Macias A.M."/>
            <person name="Hajek A.E."/>
            <person name="De Bivort B.L."/>
            <person name="Kasson M.T."/>
            <person name="De Fine Licht H.H."/>
            <person name="Stajich J.E."/>
        </authorList>
    </citation>
    <scope>NUCLEOTIDE SEQUENCE</scope>
    <source>
        <strain evidence="1">Berkeley</strain>
    </source>
</reference>
<comment type="caution">
    <text evidence="1">The sequence shown here is derived from an EMBL/GenBank/DDBJ whole genome shotgun (WGS) entry which is preliminary data.</text>
</comment>
<sequence>MGKTLHLISGALTILATAFLLSTLKKWASERARSASTASSVASAINIMLVSL</sequence>
<dbReference type="Proteomes" id="UP001165960">
    <property type="component" value="Unassembled WGS sequence"/>
</dbReference>
<dbReference type="EMBL" id="QTSX02000805">
    <property type="protein sequence ID" value="KAJ9084811.1"/>
    <property type="molecule type" value="Genomic_DNA"/>
</dbReference>
<name>A0ACC2UDT7_9FUNG</name>
<evidence type="ECO:0000313" key="2">
    <source>
        <dbReference type="Proteomes" id="UP001165960"/>
    </source>
</evidence>
<keyword evidence="2" id="KW-1185">Reference proteome</keyword>
<evidence type="ECO:0000313" key="1">
    <source>
        <dbReference type="EMBL" id="KAJ9084811.1"/>
    </source>
</evidence>
<organism evidence="1 2">
    <name type="scientific">Entomophthora muscae</name>
    <dbReference type="NCBI Taxonomy" id="34485"/>
    <lineage>
        <taxon>Eukaryota</taxon>
        <taxon>Fungi</taxon>
        <taxon>Fungi incertae sedis</taxon>
        <taxon>Zoopagomycota</taxon>
        <taxon>Entomophthoromycotina</taxon>
        <taxon>Entomophthoromycetes</taxon>
        <taxon>Entomophthorales</taxon>
        <taxon>Entomophthoraceae</taxon>
        <taxon>Entomophthora</taxon>
    </lineage>
</organism>
<protein>
    <submittedName>
        <fullName evidence="1">Uncharacterized protein</fullName>
    </submittedName>
</protein>
<accession>A0ACC2UDT7</accession>